<protein>
    <submittedName>
        <fullName evidence="1">Uncharacterized protein</fullName>
    </submittedName>
</protein>
<evidence type="ECO:0000313" key="1">
    <source>
        <dbReference type="EMBL" id="MBX49380.1"/>
    </source>
</evidence>
<dbReference type="AlphaFoldDB" id="A0A2P2P3T1"/>
<proteinExistence type="predicted"/>
<sequence>MDKILMSNMTKSFYFCPKFFLCLSHIVKKFLNSYFSSID</sequence>
<reference evidence="1" key="1">
    <citation type="submission" date="2018-02" db="EMBL/GenBank/DDBJ databases">
        <title>Rhizophora mucronata_Transcriptome.</title>
        <authorList>
            <person name="Meera S.P."/>
            <person name="Sreeshan A."/>
            <person name="Augustine A."/>
        </authorList>
    </citation>
    <scope>NUCLEOTIDE SEQUENCE</scope>
    <source>
        <tissue evidence="1">Leaf</tissue>
    </source>
</reference>
<name>A0A2P2P3T1_RHIMU</name>
<dbReference type="EMBL" id="GGEC01068896">
    <property type="protein sequence ID" value="MBX49380.1"/>
    <property type="molecule type" value="Transcribed_RNA"/>
</dbReference>
<accession>A0A2P2P3T1</accession>
<organism evidence="1">
    <name type="scientific">Rhizophora mucronata</name>
    <name type="common">Asiatic mangrove</name>
    <dbReference type="NCBI Taxonomy" id="61149"/>
    <lineage>
        <taxon>Eukaryota</taxon>
        <taxon>Viridiplantae</taxon>
        <taxon>Streptophyta</taxon>
        <taxon>Embryophyta</taxon>
        <taxon>Tracheophyta</taxon>
        <taxon>Spermatophyta</taxon>
        <taxon>Magnoliopsida</taxon>
        <taxon>eudicotyledons</taxon>
        <taxon>Gunneridae</taxon>
        <taxon>Pentapetalae</taxon>
        <taxon>rosids</taxon>
        <taxon>fabids</taxon>
        <taxon>Malpighiales</taxon>
        <taxon>Rhizophoraceae</taxon>
        <taxon>Rhizophora</taxon>
    </lineage>
</organism>